<evidence type="ECO:0008006" key="4">
    <source>
        <dbReference type="Google" id="ProtNLM"/>
    </source>
</evidence>
<organism evidence="2 3">
    <name type="scientific">Brachybacterium ginsengisoli</name>
    <dbReference type="NCBI Taxonomy" id="1331682"/>
    <lineage>
        <taxon>Bacteria</taxon>
        <taxon>Bacillati</taxon>
        <taxon>Actinomycetota</taxon>
        <taxon>Actinomycetes</taxon>
        <taxon>Micrococcales</taxon>
        <taxon>Dermabacteraceae</taxon>
        <taxon>Brachybacterium</taxon>
    </lineage>
</organism>
<keyword evidence="1" id="KW-1133">Transmembrane helix</keyword>
<dbReference type="EMBL" id="CP023564">
    <property type="protein sequence ID" value="ATG56438.1"/>
    <property type="molecule type" value="Genomic_DNA"/>
</dbReference>
<reference evidence="2 3" key="1">
    <citation type="journal article" date="2014" name="Int. J. Syst. Evol. Microbiol.">
        <title>Brachybacterium ginsengisoli sp. nov., isolated from soil of a ginseng field.</title>
        <authorList>
            <person name="Hoang V.A."/>
            <person name="Kim Y.J."/>
            <person name="Nguyen N.L."/>
            <person name="Yang D.C."/>
        </authorList>
    </citation>
    <scope>NUCLEOTIDE SEQUENCE [LARGE SCALE GENOMIC DNA]</scope>
    <source>
        <strain evidence="2 3">DCY80</strain>
    </source>
</reference>
<gene>
    <name evidence="2" type="ORF">CFK41_02345</name>
</gene>
<evidence type="ECO:0000256" key="1">
    <source>
        <dbReference type="SAM" id="Phobius"/>
    </source>
</evidence>
<dbReference type="InterPro" id="IPR014509">
    <property type="entry name" value="YjdF-like"/>
</dbReference>
<feature type="transmembrane region" description="Helical" evidence="1">
    <location>
        <begin position="12"/>
        <end position="38"/>
    </location>
</feature>
<feature type="transmembrane region" description="Helical" evidence="1">
    <location>
        <begin position="50"/>
        <end position="67"/>
    </location>
</feature>
<dbReference type="Pfam" id="PF09997">
    <property type="entry name" value="DUF2238"/>
    <property type="match status" value="1"/>
</dbReference>
<keyword evidence="1" id="KW-0472">Membrane</keyword>
<protein>
    <recommendedName>
        <fullName evidence="4">VanZ-like domain-containing protein</fullName>
    </recommendedName>
</protein>
<dbReference type="Proteomes" id="UP000217889">
    <property type="component" value="Chromosome"/>
</dbReference>
<dbReference type="PROSITE" id="PS51257">
    <property type="entry name" value="PROKAR_LIPOPROTEIN"/>
    <property type="match status" value="1"/>
</dbReference>
<dbReference type="AlphaFoldDB" id="A0A291H1T3"/>
<accession>A0A291H1T3</accession>
<keyword evidence="3" id="KW-1185">Reference proteome</keyword>
<feature type="transmembrane region" description="Helical" evidence="1">
    <location>
        <begin position="101"/>
        <end position="118"/>
    </location>
</feature>
<evidence type="ECO:0000313" key="2">
    <source>
        <dbReference type="EMBL" id="ATG56438.1"/>
    </source>
</evidence>
<dbReference type="KEGG" id="bgg:CFK41_02345"/>
<keyword evidence="1" id="KW-0812">Transmembrane</keyword>
<feature type="transmembrane region" description="Helical" evidence="1">
    <location>
        <begin position="73"/>
        <end position="94"/>
    </location>
</feature>
<feature type="transmembrane region" description="Helical" evidence="1">
    <location>
        <begin position="138"/>
        <end position="155"/>
    </location>
</feature>
<evidence type="ECO:0000313" key="3">
    <source>
        <dbReference type="Proteomes" id="UP000217889"/>
    </source>
</evidence>
<proteinExistence type="predicted"/>
<sequence>MALVPVRWSGLALAVAFAACGMWTEFAVAMLVALAQVIAWRSALPREWECAVSAASLFAAVSSYLLLFERFPWWDIPTHFVLNGLVAVLVARVLRSGDPTPAVIVASGAAVAVVWELLEVAGARWVDSSIHTAPADTVGDIIAGILGAVVAALLWRRGRGQEAEE</sequence>
<name>A0A291H1T3_9MICO</name>